<protein>
    <recommendedName>
        <fullName evidence="4">Alpha/beta hydrolase fold-3 domain-containing protein</fullName>
    </recommendedName>
</protein>
<sequence>MAPAPPATLFDKLDLFSVLLKTTVVALTRLLSAPVRSGSRPTGLFKDVVYAALRYQMSNVTLTQEKWMNPDTQANYLDLAKQRNFQPDTLLLSSGCKAHWLGDKTAEKTIVYFHGGGYVLPCSPGHFRWLLDLSKDLAMSTSISSVVLHYTCAPEGQYPTQLRQAVELLDHLINKEGRRPSNIIIAGDSAGANLAMCVLSHVLHPHPDISTKLELSEPFRAALLISPYVDFDVDQTSFNRNQGLDFVTKEVGVRWSSAFVGNAPKDAYFQPLLADDAWFSKLDTAISDLLIWGGSGEVLIDSIRRLADKLKRGFPKAELIIEPGAAHEEFIIERLLGYNHKAQGAQVIESWLSARL</sequence>
<dbReference type="PANTHER" id="PTHR48081">
    <property type="entry name" value="AB HYDROLASE SUPERFAMILY PROTEIN C4A8.06C"/>
    <property type="match status" value="1"/>
</dbReference>
<evidence type="ECO:0000256" key="3">
    <source>
        <dbReference type="PROSITE-ProRule" id="PRU10038"/>
    </source>
</evidence>
<evidence type="ECO:0000256" key="2">
    <source>
        <dbReference type="ARBA" id="ARBA00022801"/>
    </source>
</evidence>
<comment type="similarity">
    <text evidence="1">Belongs to the 'GDXG' lipolytic enzyme family.</text>
</comment>
<keyword evidence="2" id="KW-0378">Hydrolase</keyword>
<dbReference type="InterPro" id="IPR033140">
    <property type="entry name" value="Lipase_GDXG_put_SER_AS"/>
</dbReference>
<proteinExistence type="inferred from homology"/>
<accession>A0ABR3P3R4</accession>
<dbReference type="RefSeq" id="XP_069196952.1">
    <property type="nucleotide sequence ID" value="XM_069344525.1"/>
</dbReference>
<dbReference type="SUPFAM" id="SSF53474">
    <property type="entry name" value="alpha/beta-Hydrolases"/>
    <property type="match status" value="1"/>
</dbReference>
<reference evidence="5 6" key="1">
    <citation type="submission" date="2024-07" db="EMBL/GenBank/DDBJ databases">
        <title>Draft sequence of the Neodothiora populina.</title>
        <authorList>
            <person name="Drown D.D."/>
            <person name="Schuette U.S."/>
            <person name="Buechlein A.B."/>
            <person name="Rusch D.R."/>
            <person name="Winton L.W."/>
            <person name="Adams G.A."/>
        </authorList>
    </citation>
    <scope>NUCLEOTIDE SEQUENCE [LARGE SCALE GENOMIC DNA]</scope>
    <source>
        <strain evidence="5 6">CPC 39397</strain>
    </source>
</reference>
<keyword evidence="6" id="KW-1185">Reference proteome</keyword>
<dbReference type="GeneID" id="95978529"/>
<evidence type="ECO:0000259" key="4">
    <source>
        <dbReference type="Pfam" id="PF07859"/>
    </source>
</evidence>
<dbReference type="PROSITE" id="PS01174">
    <property type="entry name" value="LIPASE_GDXG_SER"/>
    <property type="match status" value="1"/>
</dbReference>
<evidence type="ECO:0000313" key="6">
    <source>
        <dbReference type="Proteomes" id="UP001562354"/>
    </source>
</evidence>
<evidence type="ECO:0000256" key="1">
    <source>
        <dbReference type="ARBA" id="ARBA00010515"/>
    </source>
</evidence>
<feature type="domain" description="Alpha/beta hydrolase fold-3" evidence="4">
    <location>
        <begin position="110"/>
        <end position="328"/>
    </location>
</feature>
<comment type="caution">
    <text evidence="5">The sequence shown here is derived from an EMBL/GenBank/DDBJ whole genome shotgun (WGS) entry which is preliminary data.</text>
</comment>
<organism evidence="5 6">
    <name type="scientific">Neodothiora populina</name>
    <dbReference type="NCBI Taxonomy" id="2781224"/>
    <lineage>
        <taxon>Eukaryota</taxon>
        <taxon>Fungi</taxon>
        <taxon>Dikarya</taxon>
        <taxon>Ascomycota</taxon>
        <taxon>Pezizomycotina</taxon>
        <taxon>Dothideomycetes</taxon>
        <taxon>Dothideomycetidae</taxon>
        <taxon>Dothideales</taxon>
        <taxon>Dothioraceae</taxon>
        <taxon>Neodothiora</taxon>
    </lineage>
</organism>
<gene>
    <name evidence="5" type="ORF">AAFC00_004829</name>
</gene>
<dbReference type="Pfam" id="PF07859">
    <property type="entry name" value="Abhydrolase_3"/>
    <property type="match status" value="1"/>
</dbReference>
<dbReference type="Gene3D" id="3.40.50.1820">
    <property type="entry name" value="alpha/beta hydrolase"/>
    <property type="match status" value="1"/>
</dbReference>
<feature type="active site" evidence="3">
    <location>
        <position position="189"/>
    </location>
</feature>
<dbReference type="PANTHER" id="PTHR48081:SF31">
    <property type="entry name" value="STERYL ACETYL HYDROLASE MUG81-RELATED"/>
    <property type="match status" value="1"/>
</dbReference>
<name>A0ABR3P3R4_9PEZI</name>
<evidence type="ECO:0000313" key="5">
    <source>
        <dbReference type="EMBL" id="KAL1297270.1"/>
    </source>
</evidence>
<dbReference type="Proteomes" id="UP001562354">
    <property type="component" value="Unassembled WGS sequence"/>
</dbReference>
<dbReference type="InterPro" id="IPR050300">
    <property type="entry name" value="GDXG_lipolytic_enzyme"/>
</dbReference>
<dbReference type="InterPro" id="IPR029058">
    <property type="entry name" value="AB_hydrolase_fold"/>
</dbReference>
<dbReference type="InterPro" id="IPR013094">
    <property type="entry name" value="AB_hydrolase_3"/>
</dbReference>
<dbReference type="EMBL" id="JBFMKM010000016">
    <property type="protein sequence ID" value="KAL1297270.1"/>
    <property type="molecule type" value="Genomic_DNA"/>
</dbReference>